<dbReference type="EMBL" id="LAZR01040873">
    <property type="protein sequence ID" value="KKL13393.1"/>
    <property type="molecule type" value="Genomic_DNA"/>
</dbReference>
<organism evidence="1">
    <name type="scientific">marine sediment metagenome</name>
    <dbReference type="NCBI Taxonomy" id="412755"/>
    <lineage>
        <taxon>unclassified sequences</taxon>
        <taxon>metagenomes</taxon>
        <taxon>ecological metagenomes</taxon>
    </lineage>
</organism>
<name>A0A0F9DN85_9ZZZZ</name>
<dbReference type="AlphaFoldDB" id="A0A0F9DN85"/>
<sequence>MELDIEGAGIGLGVRINLGLRDAGCGVGVRHGIPTCFRGGLLPAQILIALQPIDGEVSGLHGRALNGKDSGNHSGQRSGNLDLRAAWALRDHCG</sequence>
<gene>
    <name evidence="1" type="ORF">LCGC14_2526200</name>
</gene>
<proteinExistence type="predicted"/>
<comment type="caution">
    <text evidence="1">The sequence shown here is derived from an EMBL/GenBank/DDBJ whole genome shotgun (WGS) entry which is preliminary data.</text>
</comment>
<evidence type="ECO:0000313" key="1">
    <source>
        <dbReference type="EMBL" id="KKL13393.1"/>
    </source>
</evidence>
<protein>
    <submittedName>
        <fullName evidence="1">Uncharacterized protein</fullName>
    </submittedName>
</protein>
<reference evidence="1" key="1">
    <citation type="journal article" date="2015" name="Nature">
        <title>Complex archaea that bridge the gap between prokaryotes and eukaryotes.</title>
        <authorList>
            <person name="Spang A."/>
            <person name="Saw J.H."/>
            <person name="Jorgensen S.L."/>
            <person name="Zaremba-Niedzwiedzka K."/>
            <person name="Martijn J."/>
            <person name="Lind A.E."/>
            <person name="van Eijk R."/>
            <person name="Schleper C."/>
            <person name="Guy L."/>
            <person name="Ettema T.J."/>
        </authorList>
    </citation>
    <scope>NUCLEOTIDE SEQUENCE</scope>
</reference>
<accession>A0A0F9DN85</accession>